<dbReference type="AlphaFoldDB" id="A0A9W7ZWR5"/>
<dbReference type="InterPro" id="IPR015943">
    <property type="entry name" value="WD40/YVTN_repeat-like_dom_sf"/>
</dbReference>
<proteinExistence type="predicted"/>
<dbReference type="OrthoDB" id="10248252at2759"/>
<dbReference type="Proteomes" id="UP001150538">
    <property type="component" value="Unassembled WGS sequence"/>
</dbReference>
<protein>
    <submittedName>
        <fullName evidence="1">Uncharacterized protein</fullName>
    </submittedName>
</protein>
<reference evidence="1" key="1">
    <citation type="submission" date="2022-07" db="EMBL/GenBank/DDBJ databases">
        <title>Phylogenomic reconstructions and comparative analyses of Kickxellomycotina fungi.</title>
        <authorList>
            <person name="Reynolds N.K."/>
            <person name="Stajich J.E."/>
            <person name="Barry K."/>
            <person name="Grigoriev I.V."/>
            <person name="Crous P."/>
            <person name="Smith M.E."/>
        </authorList>
    </citation>
    <scope>NUCLEOTIDE SEQUENCE</scope>
    <source>
        <strain evidence="1">NBRC 100468</strain>
    </source>
</reference>
<sequence length="90" mass="10166">MQVQDLKSKHQSIIAEVGGGYRDGVDDFIEAVDPRMAYSRVAKLDVDKLIEDIKFSPCENYLAATGQNDKDFIFDTRFMSRPLAVLEHGK</sequence>
<gene>
    <name evidence="1" type="ORF">H4219_002729</name>
</gene>
<name>A0A9W7ZWR5_9FUNG</name>
<evidence type="ECO:0000313" key="2">
    <source>
        <dbReference type="Proteomes" id="UP001150538"/>
    </source>
</evidence>
<organism evidence="1 2">
    <name type="scientific">Mycoemilia scoparia</name>
    <dbReference type="NCBI Taxonomy" id="417184"/>
    <lineage>
        <taxon>Eukaryota</taxon>
        <taxon>Fungi</taxon>
        <taxon>Fungi incertae sedis</taxon>
        <taxon>Zoopagomycota</taxon>
        <taxon>Kickxellomycotina</taxon>
        <taxon>Kickxellomycetes</taxon>
        <taxon>Kickxellales</taxon>
        <taxon>Kickxellaceae</taxon>
        <taxon>Mycoemilia</taxon>
    </lineage>
</organism>
<comment type="caution">
    <text evidence="1">The sequence shown here is derived from an EMBL/GenBank/DDBJ whole genome shotgun (WGS) entry which is preliminary data.</text>
</comment>
<dbReference type="Gene3D" id="2.130.10.10">
    <property type="entry name" value="YVTN repeat-like/Quinoprotein amine dehydrogenase"/>
    <property type="match status" value="1"/>
</dbReference>
<dbReference type="EMBL" id="JANBPU010000050">
    <property type="protein sequence ID" value="KAJ1918257.1"/>
    <property type="molecule type" value="Genomic_DNA"/>
</dbReference>
<evidence type="ECO:0000313" key="1">
    <source>
        <dbReference type="EMBL" id="KAJ1918257.1"/>
    </source>
</evidence>
<accession>A0A9W7ZWR5</accession>
<keyword evidence="2" id="KW-1185">Reference proteome</keyword>